<organism evidence="1 2">
    <name type="scientific">Megaselia scalaris</name>
    <name type="common">Humpbacked fly</name>
    <name type="synonym">Phora scalaris</name>
    <dbReference type="NCBI Taxonomy" id="36166"/>
    <lineage>
        <taxon>Eukaryota</taxon>
        <taxon>Metazoa</taxon>
        <taxon>Ecdysozoa</taxon>
        <taxon>Arthropoda</taxon>
        <taxon>Hexapoda</taxon>
        <taxon>Insecta</taxon>
        <taxon>Pterygota</taxon>
        <taxon>Neoptera</taxon>
        <taxon>Endopterygota</taxon>
        <taxon>Diptera</taxon>
        <taxon>Brachycera</taxon>
        <taxon>Muscomorpha</taxon>
        <taxon>Platypezoidea</taxon>
        <taxon>Phoridae</taxon>
        <taxon>Megaseliini</taxon>
        <taxon>Megaselia</taxon>
    </lineage>
</organism>
<reference evidence="2" key="1">
    <citation type="submission" date="2013-02" db="EMBL/GenBank/DDBJ databases">
        <authorList>
            <person name="Hughes D."/>
        </authorList>
    </citation>
    <scope>NUCLEOTIDE SEQUENCE</scope>
    <source>
        <strain>Durham</strain>
        <strain evidence="2">NC isolate 2 -- Noor lab</strain>
    </source>
</reference>
<protein>
    <submittedName>
        <fullName evidence="1">Uncharacterized protein</fullName>
    </submittedName>
</protein>
<name>T1H549_MEGSC</name>
<dbReference type="EnsemblMetazoa" id="MESCA011424-RA">
    <property type="protein sequence ID" value="MESCA011424-PA"/>
    <property type="gene ID" value="MESCA011424"/>
</dbReference>
<evidence type="ECO:0000313" key="2">
    <source>
        <dbReference type="Proteomes" id="UP000015102"/>
    </source>
</evidence>
<dbReference type="PANTHER" id="PTHR43053">
    <property type="entry name" value="GLYCOSIDASE FAMILY 31"/>
    <property type="match status" value="1"/>
</dbReference>
<dbReference type="OMA" id="CIRAAND"/>
<dbReference type="AlphaFoldDB" id="T1H549"/>
<dbReference type="EMBL" id="CAQQ02121388">
    <property type="status" value="NOT_ANNOTATED_CDS"/>
    <property type="molecule type" value="Genomic_DNA"/>
</dbReference>
<reference evidence="1" key="2">
    <citation type="submission" date="2015-06" db="UniProtKB">
        <authorList>
            <consortium name="EnsemblMetazoa"/>
        </authorList>
    </citation>
    <scope>IDENTIFICATION</scope>
</reference>
<accession>T1H549</accession>
<dbReference type="InterPro" id="IPR050985">
    <property type="entry name" value="Alpha-glycosidase_related"/>
</dbReference>
<proteinExistence type="predicted"/>
<evidence type="ECO:0000313" key="1">
    <source>
        <dbReference type="EnsemblMetazoa" id="MESCA011424-PA"/>
    </source>
</evidence>
<sequence length="136" mass="15235">NRCYTLKWQALGEGVFPTDCFELSRDGGLWFGGGLTKNADWNLNTANFSFAPFITGDSKVYQFGNALKRYFLNSRGVAIEVSDKTPFHLSIKQGTKQNGAYDNTLCIRAANDEFAFVNKLTPLPELEYKVCIAEDM</sequence>
<dbReference type="STRING" id="36166.T1H549"/>
<dbReference type="Proteomes" id="UP000015102">
    <property type="component" value="Unassembled WGS sequence"/>
</dbReference>
<keyword evidence="2" id="KW-1185">Reference proteome</keyword>
<dbReference type="PANTHER" id="PTHR43053:SF6">
    <property type="entry name" value="SITS-BINDING PROTEIN"/>
    <property type="match status" value="1"/>
</dbReference>
<dbReference type="HOGENOM" id="CLU_1880596_0_0_1"/>